<organism evidence="1">
    <name type="scientific">Anguilla anguilla</name>
    <name type="common">European freshwater eel</name>
    <name type="synonym">Muraena anguilla</name>
    <dbReference type="NCBI Taxonomy" id="7936"/>
    <lineage>
        <taxon>Eukaryota</taxon>
        <taxon>Metazoa</taxon>
        <taxon>Chordata</taxon>
        <taxon>Craniata</taxon>
        <taxon>Vertebrata</taxon>
        <taxon>Euteleostomi</taxon>
        <taxon>Actinopterygii</taxon>
        <taxon>Neopterygii</taxon>
        <taxon>Teleostei</taxon>
        <taxon>Anguilliformes</taxon>
        <taxon>Anguillidae</taxon>
        <taxon>Anguilla</taxon>
    </lineage>
</organism>
<protein>
    <submittedName>
        <fullName evidence="1">Uncharacterized protein</fullName>
    </submittedName>
</protein>
<proteinExistence type="predicted"/>
<evidence type="ECO:0000313" key="1">
    <source>
        <dbReference type="EMBL" id="JAI02920.1"/>
    </source>
</evidence>
<accession>A0A0E9XJU3</accession>
<dbReference type="AlphaFoldDB" id="A0A0E9XJU3"/>
<name>A0A0E9XJU3_ANGAN</name>
<dbReference type="EMBL" id="GBXM01005658">
    <property type="protein sequence ID" value="JAI02920.1"/>
    <property type="molecule type" value="Transcribed_RNA"/>
</dbReference>
<reference evidence="1" key="2">
    <citation type="journal article" date="2015" name="Fish Shellfish Immunol.">
        <title>Early steps in the European eel (Anguilla anguilla)-Vibrio vulnificus interaction in the gills: Role of the RtxA13 toxin.</title>
        <authorList>
            <person name="Callol A."/>
            <person name="Pajuelo D."/>
            <person name="Ebbesson L."/>
            <person name="Teles M."/>
            <person name="MacKenzie S."/>
            <person name="Amaro C."/>
        </authorList>
    </citation>
    <scope>NUCLEOTIDE SEQUENCE</scope>
</reference>
<sequence length="48" mass="5531">MEFLQYITFHLNICQTIFSQAAEVKCLAQRYNGRAQAGELSTNFCKDK</sequence>
<reference evidence="1" key="1">
    <citation type="submission" date="2014-11" db="EMBL/GenBank/DDBJ databases">
        <authorList>
            <person name="Amaro Gonzalez C."/>
        </authorList>
    </citation>
    <scope>NUCLEOTIDE SEQUENCE</scope>
</reference>